<evidence type="ECO:0000256" key="4">
    <source>
        <dbReference type="ARBA" id="ARBA00022741"/>
    </source>
</evidence>
<dbReference type="SUPFAM" id="SSF53067">
    <property type="entry name" value="Actin-like ATPase domain"/>
    <property type="match status" value="2"/>
</dbReference>
<reference evidence="9 10" key="1">
    <citation type="submission" date="2020-08" db="EMBL/GenBank/DDBJ databases">
        <title>Genome public.</title>
        <authorList>
            <person name="Liu C."/>
            <person name="Sun Q."/>
        </authorList>
    </citation>
    <scope>NUCLEOTIDE SEQUENCE [LARGE SCALE GENOMIC DNA]</scope>
    <source>
        <strain evidence="9 10">BX1</strain>
    </source>
</reference>
<feature type="binding site" evidence="7">
    <location>
        <begin position="281"/>
        <end position="283"/>
    </location>
    <ligand>
        <name>ATP</name>
        <dbReference type="ChEBI" id="CHEBI:30616"/>
    </ligand>
</feature>
<comment type="caution">
    <text evidence="9">The sequence shown here is derived from an EMBL/GenBank/DDBJ whole genome shotgun (WGS) entry which is preliminary data.</text>
</comment>
<dbReference type="NCBIfam" id="TIGR00016">
    <property type="entry name" value="ackA"/>
    <property type="match status" value="1"/>
</dbReference>
<dbReference type="HAMAP" id="MF_00020">
    <property type="entry name" value="Acetate_kinase"/>
    <property type="match status" value="1"/>
</dbReference>
<dbReference type="Gene3D" id="3.30.420.40">
    <property type="match status" value="2"/>
</dbReference>
<feature type="binding site" evidence="7">
    <location>
        <begin position="206"/>
        <end position="210"/>
    </location>
    <ligand>
        <name>ATP</name>
        <dbReference type="ChEBI" id="CHEBI:30616"/>
    </ligand>
</feature>
<keyword evidence="2 7" id="KW-0963">Cytoplasm</keyword>
<comment type="catalytic activity">
    <reaction evidence="7">
        <text>acetate + ATP = acetyl phosphate + ADP</text>
        <dbReference type="Rhea" id="RHEA:11352"/>
        <dbReference type="ChEBI" id="CHEBI:22191"/>
        <dbReference type="ChEBI" id="CHEBI:30089"/>
        <dbReference type="ChEBI" id="CHEBI:30616"/>
        <dbReference type="ChEBI" id="CHEBI:456216"/>
        <dbReference type="EC" id="2.7.2.1"/>
    </reaction>
</comment>
<dbReference type="InterPro" id="IPR023865">
    <property type="entry name" value="Aliphatic_acid_kinase_CS"/>
</dbReference>
<keyword evidence="4 7" id="KW-0547">Nucleotide-binding</keyword>
<dbReference type="Pfam" id="PF00871">
    <property type="entry name" value="Acetate_kinase"/>
    <property type="match status" value="1"/>
</dbReference>
<sequence>MKILVINAGSSSMKYQLIDMENEKVIAKGNCERIGAGGFISHKLATGTKIEYETNFPTHAEAFAEVVDLLTTGEHKVIDDISEISAIGHRGVHGGEKFSKSVLVDDEVMKTIDDLSDLAPLHNPPCLIAMRACRKVFGEKIPMVVVFDTAFHQTMPPKAYTYPIPYEYYEKYRLRRYGFHGTSHRYVSHRLGELTGRDDMKVITCHLGNGSSITAIDSGKCIDTSMGLTPLAGLMMGTRCGVIDPSLVSVMSEKSGYNLNKIIDILNKQSGLLGVSGIGSDMRDLHKAEEEGNERAKLAVDMLCYQIKKYIGFYSTALGGLDAVVFTGGIGENDDDVRERVCEGLEFLGIDFDAAKNKGCREEACITKEGSRVSVWVIPTNEELLIARDTRDIVSAL</sequence>
<evidence type="ECO:0000256" key="3">
    <source>
        <dbReference type="ARBA" id="ARBA00022679"/>
    </source>
</evidence>
<protein>
    <recommendedName>
        <fullName evidence="7">Acetate kinase</fullName>
        <ecNumber evidence="7">2.7.2.1</ecNumber>
    </recommendedName>
    <alternativeName>
        <fullName evidence="7">Acetokinase</fullName>
    </alternativeName>
</protein>
<evidence type="ECO:0000256" key="8">
    <source>
        <dbReference type="RuleBase" id="RU003835"/>
    </source>
</evidence>
<dbReference type="PANTHER" id="PTHR21060">
    <property type="entry name" value="ACETATE KINASE"/>
    <property type="match status" value="1"/>
</dbReference>
<keyword evidence="3 7" id="KW-0808">Transferase</keyword>
<dbReference type="PROSITE" id="PS01076">
    <property type="entry name" value="ACETATE_KINASE_2"/>
    <property type="match status" value="1"/>
</dbReference>
<dbReference type="PIRSF" id="PIRSF000722">
    <property type="entry name" value="Acetate_prop_kin"/>
    <property type="match status" value="1"/>
</dbReference>
<feature type="site" description="Transition state stabilizer" evidence="7">
    <location>
        <position position="239"/>
    </location>
</feature>
<organism evidence="9 10">
    <name type="scientific">Yanshouia hominis</name>
    <dbReference type="NCBI Taxonomy" id="2763673"/>
    <lineage>
        <taxon>Bacteria</taxon>
        <taxon>Bacillati</taxon>
        <taxon>Bacillota</taxon>
        <taxon>Clostridia</taxon>
        <taxon>Eubacteriales</taxon>
        <taxon>Oscillospiraceae</taxon>
        <taxon>Yanshouia</taxon>
    </lineage>
</organism>
<evidence type="ECO:0000256" key="2">
    <source>
        <dbReference type="ARBA" id="ARBA00022490"/>
    </source>
</evidence>
<dbReference type="PROSITE" id="PS01075">
    <property type="entry name" value="ACETATE_KINASE_1"/>
    <property type="match status" value="1"/>
</dbReference>
<comment type="subunit">
    <text evidence="7">Homodimer.</text>
</comment>
<comment type="function">
    <text evidence="7">Catalyzes the formation of acetyl phosphate from acetate and ATP. Can also catalyze the reverse reaction.</text>
</comment>
<feature type="active site" description="Proton donor/acceptor" evidence="7">
    <location>
        <position position="148"/>
    </location>
</feature>
<dbReference type="Proteomes" id="UP000658131">
    <property type="component" value="Unassembled WGS sequence"/>
</dbReference>
<comment type="pathway">
    <text evidence="7">Metabolic intermediate biosynthesis; acetyl-CoA biosynthesis; acetyl-CoA from acetate: step 1/2.</text>
</comment>
<feature type="binding site" evidence="7">
    <location>
        <position position="382"/>
    </location>
    <ligand>
        <name>Mg(2+)</name>
        <dbReference type="ChEBI" id="CHEBI:18420"/>
    </ligand>
</feature>
<evidence type="ECO:0000256" key="7">
    <source>
        <dbReference type="HAMAP-Rule" id="MF_00020"/>
    </source>
</evidence>
<dbReference type="InterPro" id="IPR000890">
    <property type="entry name" value="Aliphatic_acid_kin_short-chain"/>
</dbReference>
<keyword evidence="5 7" id="KW-0418">Kinase</keyword>
<comment type="cofactor">
    <cofactor evidence="7">
        <name>Mg(2+)</name>
        <dbReference type="ChEBI" id="CHEBI:18420"/>
    </cofactor>
    <cofactor evidence="7">
        <name>Mn(2+)</name>
        <dbReference type="ChEBI" id="CHEBI:29035"/>
    </cofactor>
    <text evidence="7">Mg(2+). Can also accept Mn(2+).</text>
</comment>
<feature type="binding site" evidence="7">
    <location>
        <position position="7"/>
    </location>
    <ligand>
        <name>Mg(2+)</name>
        <dbReference type="ChEBI" id="CHEBI:18420"/>
    </ligand>
</feature>
<evidence type="ECO:0000256" key="6">
    <source>
        <dbReference type="ARBA" id="ARBA00022840"/>
    </source>
</evidence>
<name>A0ABR7NHZ9_9FIRM</name>
<feature type="site" description="Transition state stabilizer" evidence="7">
    <location>
        <position position="180"/>
    </location>
</feature>
<dbReference type="InterPro" id="IPR043129">
    <property type="entry name" value="ATPase_NBD"/>
</dbReference>
<dbReference type="InterPro" id="IPR004372">
    <property type="entry name" value="Ac/propionate_kinase"/>
</dbReference>
<gene>
    <name evidence="7" type="primary">ackA</name>
    <name evidence="9" type="ORF">H8717_06405</name>
</gene>
<dbReference type="EC" id="2.7.2.1" evidence="7"/>
<dbReference type="CDD" id="cd24010">
    <property type="entry name" value="ASKHA_NBD_AcK_PK"/>
    <property type="match status" value="1"/>
</dbReference>
<dbReference type="RefSeq" id="WP_262399592.1">
    <property type="nucleotide sequence ID" value="NZ_JACRTB010000008.1"/>
</dbReference>
<dbReference type="GO" id="GO:0016301">
    <property type="term" value="F:kinase activity"/>
    <property type="evidence" value="ECO:0007669"/>
    <property type="project" value="UniProtKB-KW"/>
</dbReference>
<evidence type="ECO:0000313" key="9">
    <source>
        <dbReference type="EMBL" id="MBC8576037.1"/>
    </source>
</evidence>
<keyword evidence="7" id="KW-0479">Metal-binding</keyword>
<keyword evidence="6 7" id="KW-0067">ATP-binding</keyword>
<comment type="similarity">
    <text evidence="1 7 8">Belongs to the acetokinase family.</text>
</comment>
<evidence type="ECO:0000313" key="10">
    <source>
        <dbReference type="Proteomes" id="UP000658131"/>
    </source>
</evidence>
<proteinExistence type="inferred from homology"/>
<keyword evidence="7" id="KW-0460">Magnesium</keyword>
<dbReference type="EMBL" id="JACRTB010000008">
    <property type="protein sequence ID" value="MBC8576037.1"/>
    <property type="molecule type" value="Genomic_DNA"/>
</dbReference>
<dbReference type="PRINTS" id="PR00471">
    <property type="entry name" value="ACETATEKNASE"/>
</dbReference>
<comment type="subcellular location">
    <subcellularLocation>
        <location evidence="7">Cytoplasm</location>
    </subcellularLocation>
</comment>
<feature type="binding site" evidence="7">
    <location>
        <begin position="329"/>
        <end position="333"/>
    </location>
    <ligand>
        <name>ATP</name>
        <dbReference type="ChEBI" id="CHEBI:30616"/>
    </ligand>
</feature>
<evidence type="ECO:0000256" key="5">
    <source>
        <dbReference type="ARBA" id="ARBA00022777"/>
    </source>
</evidence>
<evidence type="ECO:0000256" key="1">
    <source>
        <dbReference type="ARBA" id="ARBA00008748"/>
    </source>
</evidence>
<keyword evidence="10" id="KW-1185">Reference proteome</keyword>
<dbReference type="PANTHER" id="PTHR21060:SF15">
    <property type="entry name" value="ACETATE KINASE-RELATED"/>
    <property type="match status" value="1"/>
</dbReference>
<feature type="binding site" evidence="7">
    <location>
        <position position="90"/>
    </location>
    <ligand>
        <name>substrate</name>
    </ligand>
</feature>
<feature type="binding site" evidence="7">
    <location>
        <position position="14"/>
    </location>
    <ligand>
        <name>ATP</name>
        <dbReference type="ChEBI" id="CHEBI:30616"/>
    </ligand>
</feature>
<accession>A0ABR7NHZ9</accession>